<dbReference type="STRING" id="670154.SAMN04488002_0507"/>
<dbReference type="InterPro" id="IPR051490">
    <property type="entry name" value="THEM6_lcsJ_thioesterase"/>
</dbReference>
<evidence type="ECO:0000313" key="2">
    <source>
        <dbReference type="Proteomes" id="UP000199658"/>
    </source>
</evidence>
<dbReference type="Pfam" id="PF13279">
    <property type="entry name" value="4HBT_2"/>
    <property type="match status" value="1"/>
</dbReference>
<dbReference type="Gene3D" id="3.10.129.10">
    <property type="entry name" value="Hotdog Thioesterase"/>
    <property type="match status" value="1"/>
</dbReference>
<gene>
    <name evidence="1" type="ORF">SAMN04488002_0507</name>
</gene>
<dbReference type="SUPFAM" id="SSF54637">
    <property type="entry name" value="Thioesterase/thiol ester dehydrase-isomerase"/>
    <property type="match status" value="1"/>
</dbReference>
<dbReference type="PANTHER" id="PTHR12475:SF4">
    <property type="entry name" value="PROTEIN THEM6"/>
    <property type="match status" value="1"/>
</dbReference>
<protein>
    <submittedName>
        <fullName evidence="1">Acyl-CoA thioesterase FadM</fullName>
    </submittedName>
</protein>
<sequence length="175" mass="20597">MYPILRLIYQFFRHRNDPDLGPLDTHVSHHICWPWDLDLWLELNNGRTLTLYDMGRLPLAKRVGLIPALKKHRWGLTMAGATVRYRRRVRMFDRIEMRSRAVCWDDKFLYLEQSMRVKGEATSHILYRSAITSKTGIVPPSQVMSALSLETEPPQIPDWVKAWTEAESMRPWPPL</sequence>
<dbReference type="RefSeq" id="WP_090212098.1">
    <property type="nucleotide sequence ID" value="NZ_FOYO01000001.1"/>
</dbReference>
<reference evidence="2" key="1">
    <citation type="submission" date="2016-10" db="EMBL/GenBank/DDBJ databases">
        <authorList>
            <person name="Varghese N."/>
            <person name="Submissions S."/>
        </authorList>
    </citation>
    <scope>NUCLEOTIDE SEQUENCE [LARGE SCALE GENOMIC DNA]</scope>
    <source>
        <strain evidence="2">DSM 26921</strain>
    </source>
</reference>
<dbReference type="PANTHER" id="PTHR12475">
    <property type="match status" value="1"/>
</dbReference>
<name>A0A1I6FXQ0_9RHOB</name>
<dbReference type="EMBL" id="FOYO01000001">
    <property type="protein sequence ID" value="SFR34607.1"/>
    <property type="molecule type" value="Genomic_DNA"/>
</dbReference>
<keyword evidence="2" id="KW-1185">Reference proteome</keyword>
<accession>A0A1I6FXQ0</accession>
<dbReference type="AlphaFoldDB" id="A0A1I6FXQ0"/>
<evidence type="ECO:0000313" key="1">
    <source>
        <dbReference type="EMBL" id="SFR34607.1"/>
    </source>
</evidence>
<dbReference type="InterPro" id="IPR029069">
    <property type="entry name" value="HotDog_dom_sf"/>
</dbReference>
<dbReference type="CDD" id="cd00586">
    <property type="entry name" value="4HBT"/>
    <property type="match status" value="1"/>
</dbReference>
<dbReference type="Proteomes" id="UP000199658">
    <property type="component" value="Unassembled WGS sequence"/>
</dbReference>
<proteinExistence type="predicted"/>
<dbReference type="OrthoDB" id="3727779at2"/>
<organism evidence="1 2">
    <name type="scientific">Litoreibacter janthinus</name>
    <dbReference type="NCBI Taxonomy" id="670154"/>
    <lineage>
        <taxon>Bacteria</taxon>
        <taxon>Pseudomonadati</taxon>
        <taxon>Pseudomonadota</taxon>
        <taxon>Alphaproteobacteria</taxon>
        <taxon>Rhodobacterales</taxon>
        <taxon>Roseobacteraceae</taxon>
        <taxon>Litoreibacter</taxon>
    </lineage>
</organism>